<feature type="region of interest" description="Disordered" evidence="1">
    <location>
        <begin position="346"/>
        <end position="368"/>
    </location>
</feature>
<dbReference type="EMBL" id="JAUNZN010000001">
    <property type="protein sequence ID" value="KAK4829379.1"/>
    <property type="molecule type" value="Genomic_DNA"/>
</dbReference>
<keyword evidence="3" id="KW-1185">Reference proteome</keyword>
<dbReference type="AlphaFoldDB" id="A0AAN7NPV1"/>
<accession>A0AAN7NPV1</accession>
<reference evidence="2 3" key="1">
    <citation type="journal article" date="2023" name="J. Hered.">
        <title>Chromosome-level genome of the wood stork (Mycteria americana) provides insight into avian chromosome evolution.</title>
        <authorList>
            <person name="Flamio R. Jr."/>
            <person name="Ramstad K.M."/>
        </authorList>
    </citation>
    <scope>NUCLEOTIDE SEQUENCE [LARGE SCALE GENOMIC DNA]</scope>
    <source>
        <strain evidence="2">JAX WOST 10</strain>
    </source>
</reference>
<feature type="non-terminal residue" evidence="2">
    <location>
        <position position="368"/>
    </location>
</feature>
<comment type="caution">
    <text evidence="2">The sequence shown here is derived from an EMBL/GenBank/DDBJ whole genome shotgun (WGS) entry which is preliminary data.</text>
</comment>
<organism evidence="2 3">
    <name type="scientific">Mycteria americana</name>
    <name type="common">Wood stork</name>
    <dbReference type="NCBI Taxonomy" id="33587"/>
    <lineage>
        <taxon>Eukaryota</taxon>
        <taxon>Metazoa</taxon>
        <taxon>Chordata</taxon>
        <taxon>Craniata</taxon>
        <taxon>Vertebrata</taxon>
        <taxon>Euteleostomi</taxon>
        <taxon>Archelosauria</taxon>
        <taxon>Archosauria</taxon>
        <taxon>Dinosauria</taxon>
        <taxon>Saurischia</taxon>
        <taxon>Theropoda</taxon>
        <taxon>Coelurosauria</taxon>
        <taxon>Aves</taxon>
        <taxon>Neognathae</taxon>
        <taxon>Neoaves</taxon>
        <taxon>Aequornithes</taxon>
        <taxon>Ciconiiformes</taxon>
        <taxon>Ciconiidae</taxon>
        <taxon>Mycteria</taxon>
    </lineage>
</organism>
<feature type="compositionally biased region" description="Basic and acidic residues" evidence="1">
    <location>
        <begin position="1"/>
        <end position="19"/>
    </location>
</feature>
<feature type="region of interest" description="Disordered" evidence="1">
    <location>
        <begin position="1"/>
        <end position="22"/>
    </location>
</feature>
<proteinExistence type="predicted"/>
<protein>
    <submittedName>
        <fullName evidence="2">Uncharacterized protein</fullName>
    </submittedName>
</protein>
<evidence type="ECO:0000313" key="3">
    <source>
        <dbReference type="Proteomes" id="UP001333110"/>
    </source>
</evidence>
<dbReference type="Proteomes" id="UP001333110">
    <property type="component" value="Unassembled WGS sequence"/>
</dbReference>
<evidence type="ECO:0000313" key="2">
    <source>
        <dbReference type="EMBL" id="KAK4829379.1"/>
    </source>
</evidence>
<gene>
    <name evidence="2" type="ORF">QYF61_003719</name>
</gene>
<sequence>MEPRPQCKGETREQAERSGQKAKKTAREMLWALAQGKPLFLPLPDAIATIVVLVVHIKPVNVVTEWKKPNEGDQLKSDVHKYAKIPNKRQSKKLRWNCHSENYFEQYIWKQVFSESNSYKNNANQVLEGCYKVSLEPSLLQAEPPQLSQPFLTGEVLQPSDNFCGPPLDSLQQVHVFPVQGTPELDAVLQVGSHQSRVEGQNHLPQPAGLASFDAAQDTVDFLGCKRTLLGHVELLINQRPQVFLLRAALNPFTAQPVFVLGIAPTHVQDLALGLAELHEVHTGPPLKPVKVPLDGIPPLQHVNRTTQLGVVGKRAEGALSHGTLQSRSLKRPKSALLKSRVLVQEEGPFDHPTPQIKSEKAQIPPAL</sequence>
<evidence type="ECO:0000256" key="1">
    <source>
        <dbReference type="SAM" id="MobiDB-lite"/>
    </source>
</evidence>
<name>A0AAN7NPV1_MYCAM</name>